<reference evidence="2 3" key="1">
    <citation type="journal article" date="2023" name="Microorganisms">
        <title>Thiorhodovibrio frisius and Trv. litoralis spp. nov., Two Novel Members from a Clade of Fastidious Purple Sulfur Bacteria That Exhibit Unique Red-Shifted Light-Harvesting Capabilities.</title>
        <authorList>
            <person name="Methner A."/>
            <person name="Kuzyk S.B."/>
            <person name="Petersen J."/>
            <person name="Bauer S."/>
            <person name="Brinkmann H."/>
            <person name="Sichau K."/>
            <person name="Wanner G."/>
            <person name="Wolf J."/>
            <person name="Neumann-Schaal M."/>
            <person name="Henke P."/>
            <person name="Tank M."/>
            <person name="Sproer C."/>
            <person name="Bunk B."/>
            <person name="Overmann J."/>
        </authorList>
    </citation>
    <scope>NUCLEOTIDE SEQUENCE [LARGE SCALE GENOMIC DNA]</scope>
    <source>
        <strain evidence="2 3">DSM 6702</strain>
    </source>
</reference>
<feature type="compositionally biased region" description="Basic residues" evidence="1">
    <location>
        <begin position="115"/>
        <end position="129"/>
    </location>
</feature>
<protein>
    <recommendedName>
        <fullName evidence="4">Transposase IS4-like domain-containing protein</fullName>
    </recommendedName>
</protein>
<evidence type="ECO:0000313" key="3">
    <source>
        <dbReference type="Proteomes" id="UP001432180"/>
    </source>
</evidence>
<evidence type="ECO:0008006" key="4">
    <source>
        <dbReference type="Google" id="ProtNLM"/>
    </source>
</evidence>
<proteinExistence type="predicted"/>
<accession>A0ABZ0S533</accession>
<organism evidence="2 3">
    <name type="scientific">Thiorhodovibrio winogradskyi</name>
    <dbReference type="NCBI Taxonomy" id="77007"/>
    <lineage>
        <taxon>Bacteria</taxon>
        <taxon>Pseudomonadati</taxon>
        <taxon>Pseudomonadota</taxon>
        <taxon>Gammaproteobacteria</taxon>
        <taxon>Chromatiales</taxon>
        <taxon>Chromatiaceae</taxon>
        <taxon>Thiorhodovibrio</taxon>
    </lineage>
</organism>
<evidence type="ECO:0000313" key="2">
    <source>
        <dbReference type="EMBL" id="WPL16161.1"/>
    </source>
</evidence>
<sequence>MTKGVKQSIERLMREVDWCDAGDGCQGAETPLRLQGWGHHRRAIVLRRRIKTDVGVVDERNSDQLQLSFAELTEEKVVYEHDLFITSLANEILTVAQLYRHRADAENPFDELKNHCRRPARHHPRRLDRRPRNPGREDGPVHRGAPPGHRL</sequence>
<keyword evidence="3" id="KW-1185">Reference proteome</keyword>
<name>A0ABZ0S533_9GAMM</name>
<dbReference type="EMBL" id="CP121472">
    <property type="protein sequence ID" value="WPL16161.1"/>
    <property type="molecule type" value="Genomic_DNA"/>
</dbReference>
<evidence type="ECO:0000256" key="1">
    <source>
        <dbReference type="SAM" id="MobiDB-lite"/>
    </source>
</evidence>
<dbReference type="Proteomes" id="UP001432180">
    <property type="component" value="Chromosome"/>
</dbReference>
<feature type="region of interest" description="Disordered" evidence="1">
    <location>
        <begin position="110"/>
        <end position="151"/>
    </location>
</feature>
<gene>
    <name evidence="2" type="ORF">Thiowin_01112</name>
</gene>
<feature type="compositionally biased region" description="Basic and acidic residues" evidence="1">
    <location>
        <begin position="130"/>
        <end position="141"/>
    </location>
</feature>